<dbReference type="EMBL" id="FNFT01000005">
    <property type="protein sequence ID" value="SDK19988.1"/>
    <property type="molecule type" value="Genomic_DNA"/>
</dbReference>
<keyword evidence="2" id="KW-1185">Reference proteome</keyword>
<dbReference type="Pfam" id="PF11167">
    <property type="entry name" value="DUF2953"/>
    <property type="match status" value="1"/>
</dbReference>
<dbReference type="OrthoDB" id="107743at2157"/>
<organism evidence="1 2">
    <name type="scientific">Methanoculleus thermophilus</name>
    <dbReference type="NCBI Taxonomy" id="2200"/>
    <lineage>
        <taxon>Archaea</taxon>
        <taxon>Methanobacteriati</taxon>
        <taxon>Methanobacteriota</taxon>
        <taxon>Stenosarchaea group</taxon>
        <taxon>Methanomicrobia</taxon>
        <taxon>Methanomicrobiales</taxon>
        <taxon>Methanomicrobiaceae</taxon>
        <taxon>Methanoculleus</taxon>
    </lineage>
</organism>
<dbReference type="Proteomes" id="UP000326500">
    <property type="component" value="Unassembled WGS sequence"/>
</dbReference>
<dbReference type="RefSeq" id="WP_066957870.1">
    <property type="nucleotide sequence ID" value="NZ_BCNX01000008.1"/>
</dbReference>
<evidence type="ECO:0000313" key="1">
    <source>
        <dbReference type="EMBL" id="SDK19988.1"/>
    </source>
</evidence>
<proteinExistence type="predicted"/>
<evidence type="ECO:0000313" key="2">
    <source>
        <dbReference type="Proteomes" id="UP000326500"/>
    </source>
</evidence>
<reference evidence="1 2" key="1">
    <citation type="submission" date="2016-10" db="EMBL/GenBank/DDBJ databases">
        <authorList>
            <person name="Varghese N."/>
            <person name="Submissions S."/>
        </authorList>
    </citation>
    <scope>NUCLEOTIDE SEQUENCE [LARGE SCALE GENOMIC DNA]</scope>
    <source>
        <strain evidence="1 2">DSM 2373</strain>
    </source>
</reference>
<protein>
    <recommendedName>
        <fullName evidence="3">DUF2953 domain-containing protein</fullName>
    </recommendedName>
</protein>
<gene>
    <name evidence="1" type="ORF">SAMN04488571_10573</name>
</gene>
<accession>A0A1G8ZY05</accession>
<dbReference type="AlphaFoldDB" id="A0A1G8ZY05"/>
<dbReference type="STRING" id="2200.GCA_001571405_01643"/>
<sequence length="222" mass="24678">MAATLLFLVLLAVAVILILVLLALYLVPVTVSMVADCSEESARATADVAWCFLDGRVRVDDEVQVLEILLFGRRVMSRDLGELAAEAPEEEEKKVEERRPIPDYLGAATDLWPHLEKILAAVYRSLYLETLRGDIILGLESPADTGIIYGYCTAARYALWPAEAIDFVMTPVFNRRVFAGTFTLRTQIRHPLLILIPVVQALLDRPVRDRLRQFSGRGAPGG</sequence>
<name>A0A1G8ZY05_9EURY</name>
<evidence type="ECO:0008006" key="3">
    <source>
        <dbReference type="Google" id="ProtNLM"/>
    </source>
</evidence>
<dbReference type="InterPro" id="IPR021338">
    <property type="entry name" value="DUF2953"/>
</dbReference>